<accession>A0A0F7FIF4</accession>
<protein>
    <submittedName>
        <fullName evidence="1">Uncharacterized protein</fullName>
    </submittedName>
</protein>
<dbReference type="PATRIC" id="fig|1550241.5.peg.807"/>
<gene>
    <name evidence="1" type="ORF">MA03_03780</name>
</gene>
<dbReference type="Proteomes" id="UP000067434">
    <property type="component" value="Chromosome"/>
</dbReference>
<name>A0A0F7FIF4_9CREN</name>
<evidence type="ECO:0000313" key="1">
    <source>
        <dbReference type="EMBL" id="AKG38582.1"/>
    </source>
</evidence>
<dbReference type="AlphaFoldDB" id="A0A0F7FIF4"/>
<organism evidence="1 2">
    <name type="scientific">Infirmifilum uzonense</name>
    <dbReference type="NCBI Taxonomy" id="1550241"/>
    <lineage>
        <taxon>Archaea</taxon>
        <taxon>Thermoproteota</taxon>
        <taxon>Thermoprotei</taxon>
        <taxon>Thermofilales</taxon>
        <taxon>Thermofilaceae</taxon>
        <taxon>Infirmifilum</taxon>
    </lineage>
</organism>
<keyword evidence="2" id="KW-1185">Reference proteome</keyword>
<sequence length="120" mass="13423">MARKERGEEFGKSVKGVRILTVDLEEFGNLYTVYTAMREVGPPFLVSMSDRIFEYEILERIIFESSDKAFVICLDLKPSAAEALEGLKVRLKGGEIVEVGKGIETRHGIDTGLILVRDKS</sequence>
<dbReference type="EMBL" id="CP009961">
    <property type="protein sequence ID" value="AKG38582.1"/>
    <property type="molecule type" value="Genomic_DNA"/>
</dbReference>
<dbReference type="Gene3D" id="3.90.550.10">
    <property type="entry name" value="Spore Coat Polysaccharide Biosynthesis Protein SpsA, Chain A"/>
    <property type="match status" value="1"/>
</dbReference>
<evidence type="ECO:0000313" key="2">
    <source>
        <dbReference type="Proteomes" id="UP000067434"/>
    </source>
</evidence>
<dbReference type="KEGG" id="thf:MA03_03780"/>
<dbReference type="HOGENOM" id="CLU_2044537_0_0_2"/>
<reference evidence="1 2" key="1">
    <citation type="journal article" date="2015" name="Stand. Genomic Sci.">
        <title>Complete genome sequence of and proposal of Thermofilum uzonense sp. nov. a novel hyperthermophilic crenarchaeon and emended description of the genus Thermofilum.</title>
        <authorList>
            <person name="Toshchakov S.V."/>
            <person name="Korzhenkov A.A."/>
            <person name="Samarov N.I."/>
            <person name="Mazunin I.O."/>
            <person name="Mozhey O.I."/>
            <person name="Shmyr I.S."/>
            <person name="Derbikova K.S."/>
            <person name="Taranov E.A."/>
            <person name="Dominova I.N."/>
            <person name="Bonch-Osmolovskaya E.A."/>
            <person name="Patrushev M.V."/>
            <person name="Podosokorskaya O.A."/>
            <person name="Kublanov I.V."/>
        </authorList>
    </citation>
    <scope>NUCLEOTIDE SEQUENCE [LARGE SCALE GENOMIC DNA]</scope>
    <source>
        <strain evidence="1 2">1807-2</strain>
    </source>
</reference>
<proteinExistence type="predicted"/>
<dbReference type="InterPro" id="IPR029044">
    <property type="entry name" value="Nucleotide-diphossugar_trans"/>
</dbReference>